<accession>A1ZWV7</accession>
<name>A1ZWV7_MICM2</name>
<comment type="caution">
    <text evidence="1">The sequence shown here is derived from an EMBL/GenBank/DDBJ whole genome shotgun (WGS) entry which is preliminary data.</text>
</comment>
<dbReference type="AlphaFoldDB" id="A1ZWV7"/>
<dbReference type="Proteomes" id="UP000004095">
    <property type="component" value="Unassembled WGS sequence"/>
</dbReference>
<dbReference type="EMBL" id="AAWS01000054">
    <property type="protein sequence ID" value="EAY25134.1"/>
    <property type="molecule type" value="Genomic_DNA"/>
</dbReference>
<organism evidence="1 2">
    <name type="scientific">Microscilla marina ATCC 23134</name>
    <dbReference type="NCBI Taxonomy" id="313606"/>
    <lineage>
        <taxon>Bacteria</taxon>
        <taxon>Pseudomonadati</taxon>
        <taxon>Bacteroidota</taxon>
        <taxon>Cytophagia</taxon>
        <taxon>Cytophagales</taxon>
        <taxon>Microscillaceae</taxon>
        <taxon>Microscilla</taxon>
    </lineage>
</organism>
<evidence type="ECO:0008006" key="3">
    <source>
        <dbReference type="Google" id="ProtNLM"/>
    </source>
</evidence>
<evidence type="ECO:0000313" key="2">
    <source>
        <dbReference type="Proteomes" id="UP000004095"/>
    </source>
</evidence>
<keyword evidence="2" id="KW-1185">Reference proteome</keyword>
<reference evidence="1 2" key="1">
    <citation type="submission" date="2007-01" db="EMBL/GenBank/DDBJ databases">
        <authorList>
            <person name="Haygood M."/>
            <person name="Podell S."/>
            <person name="Anderson C."/>
            <person name="Hopkinson B."/>
            <person name="Roe K."/>
            <person name="Barbeau K."/>
            <person name="Gaasterland T."/>
            <person name="Ferriera S."/>
            <person name="Johnson J."/>
            <person name="Kravitz S."/>
            <person name="Beeson K."/>
            <person name="Sutton G."/>
            <person name="Rogers Y.-H."/>
            <person name="Friedman R."/>
            <person name="Frazier M."/>
            <person name="Venter J.C."/>
        </authorList>
    </citation>
    <scope>NUCLEOTIDE SEQUENCE [LARGE SCALE GENOMIC DNA]</scope>
    <source>
        <strain evidence="1 2">ATCC 23134</strain>
    </source>
</reference>
<proteinExistence type="predicted"/>
<protein>
    <recommendedName>
        <fullName evidence="3">Lipocalin-like domain-containing protein</fullName>
    </recommendedName>
</protein>
<gene>
    <name evidence="1" type="ORF">M23134_05904</name>
</gene>
<sequence>MLSCFYKKQVKMIKQSKYFITGFFLLTILLSGFAPKKDKTKLLARQWIMTGMEVNGKAISTKMIERQQRNGMVTILEFRKNGRCSVKISTSQGRITKRNEWKFEDEQKKLIITHKIKGGTETRQEFDIIKISSKKLILLLKDRRETQIFIYKAYKPKKRQRRR</sequence>
<evidence type="ECO:0000313" key="1">
    <source>
        <dbReference type="EMBL" id="EAY25134.1"/>
    </source>
</evidence>